<dbReference type="OrthoDB" id="7875968at2"/>
<proteinExistence type="predicted"/>
<protein>
    <recommendedName>
        <fullName evidence="3">DUF2946 domain-containing protein</fullName>
    </recommendedName>
</protein>
<sequence length="143" mass="14751">MIRPARPQLSLCTGVFARWLAVLAVALQSLLFAEHLSAAALQDLAELPPGARAGFLQLCTGEGVALYDPASGRVVQMAEGHAPCAICASAAVCAFAMPAQPDLPPPQLHLLTALDPAALIPFAFIAPVPRSGLIRAPPVVATL</sequence>
<name>A0A1G7IT70_RHOCA</name>
<dbReference type="EMBL" id="FNAY01000007">
    <property type="protein sequence ID" value="SDF15754.1"/>
    <property type="molecule type" value="Genomic_DNA"/>
</dbReference>
<accession>A0A1G7IT70</accession>
<evidence type="ECO:0000313" key="1">
    <source>
        <dbReference type="EMBL" id="SDF15754.1"/>
    </source>
</evidence>
<organism evidence="1 2">
    <name type="scientific">Rhodobacter capsulatus</name>
    <name type="common">Rhodopseudomonas capsulata</name>
    <dbReference type="NCBI Taxonomy" id="1061"/>
    <lineage>
        <taxon>Bacteria</taxon>
        <taxon>Pseudomonadati</taxon>
        <taxon>Pseudomonadota</taxon>
        <taxon>Alphaproteobacteria</taxon>
        <taxon>Rhodobacterales</taxon>
        <taxon>Rhodobacter group</taxon>
        <taxon>Rhodobacter</taxon>
    </lineage>
</organism>
<reference evidence="1 2" key="1">
    <citation type="submission" date="2016-10" db="EMBL/GenBank/DDBJ databases">
        <authorList>
            <person name="de Groot N.N."/>
        </authorList>
    </citation>
    <scope>NUCLEOTIDE SEQUENCE [LARGE SCALE GENOMIC DNA]</scope>
    <source>
        <strain evidence="2">DSM 938 / 37b4</strain>
    </source>
</reference>
<dbReference type="AlphaFoldDB" id="A0A1G7IT70"/>
<evidence type="ECO:0008006" key="3">
    <source>
        <dbReference type="Google" id="ProtNLM"/>
    </source>
</evidence>
<dbReference type="Proteomes" id="UP000183812">
    <property type="component" value="Unassembled WGS sequence"/>
</dbReference>
<dbReference type="RefSeq" id="WP_074553706.1">
    <property type="nucleotide sequence ID" value="NZ_CP119563.1"/>
</dbReference>
<gene>
    <name evidence="1" type="ORF">SAMN04244550_01783</name>
</gene>
<evidence type="ECO:0000313" key="2">
    <source>
        <dbReference type="Proteomes" id="UP000183812"/>
    </source>
</evidence>